<protein>
    <recommendedName>
        <fullName evidence="11">Cytochrome</fullName>
    </recommendedName>
</protein>
<keyword evidence="10" id="KW-1185">Reference proteome</keyword>
<evidence type="ECO:0008006" key="11">
    <source>
        <dbReference type="Google" id="ProtNLM"/>
    </source>
</evidence>
<dbReference type="PROSITE" id="PS00086">
    <property type="entry name" value="CYTOCHROME_P450"/>
    <property type="match status" value="1"/>
</dbReference>
<dbReference type="Gene3D" id="1.10.630.10">
    <property type="entry name" value="Cytochrome P450"/>
    <property type="match status" value="1"/>
</dbReference>
<dbReference type="Pfam" id="PF00067">
    <property type="entry name" value="p450"/>
    <property type="match status" value="1"/>
</dbReference>
<comment type="similarity">
    <text evidence="1 7">Belongs to the cytochrome P450 family.</text>
</comment>
<dbReference type="InterPro" id="IPR002397">
    <property type="entry name" value="Cyt_P450_B"/>
</dbReference>
<proteinExistence type="inferred from homology"/>
<dbReference type="PRINTS" id="PR00385">
    <property type="entry name" value="P450"/>
</dbReference>
<dbReference type="InterPro" id="IPR036396">
    <property type="entry name" value="Cyt_P450_sf"/>
</dbReference>
<dbReference type="GO" id="GO:0020037">
    <property type="term" value="F:heme binding"/>
    <property type="evidence" value="ECO:0007669"/>
    <property type="project" value="InterPro"/>
</dbReference>
<keyword evidence="4 7" id="KW-0560">Oxidoreductase</keyword>
<dbReference type="RefSeq" id="WP_054291421.1">
    <property type="nucleotide sequence ID" value="NZ_CP012752.1"/>
</dbReference>
<evidence type="ECO:0000256" key="2">
    <source>
        <dbReference type="ARBA" id="ARBA00022617"/>
    </source>
</evidence>
<sequence length="392" mass="43432">MRMPISRTCPFTVPPEYARLRGEDPVTRVSLPSGDEAWLVSRYQDVRTVLSDPRFSIDATRPGYPRMRAGAEPPPRRRPFLDTDPPEHVTYRRMLNGEFTVRRIAALRPEISQVVDDLLDAMVAGGSSADLVAAFALPLPSLVICRMLGVPYADHEFFESRTRTALAGDVTAAQSSEAMGQLFEYLEKLFAQRQDQQTEDLIGKLADGPVAAGALDRRGAVGMILLLLVAGHETTANMISLGMLTLLREPQLCDELRRQPERMPAVVDELLRYHSVADSVAVRVAVADVELGGRLIKAGEGVVTLGLSANHDDDVFDQPHRFDPGRSTRHHLAFGYGPHQCIGQNLARAELEIAYHRLLTRLPNLHVTAPTDELPCKHQSQVFGVERLPVQW</sequence>
<keyword evidence="2 7" id="KW-0349">Heme</keyword>
<keyword evidence="5 7" id="KW-0408">Iron</keyword>
<accession>A0A0N9I4I2</accession>
<evidence type="ECO:0000256" key="8">
    <source>
        <dbReference type="SAM" id="MobiDB-lite"/>
    </source>
</evidence>
<evidence type="ECO:0000256" key="6">
    <source>
        <dbReference type="ARBA" id="ARBA00023033"/>
    </source>
</evidence>
<evidence type="ECO:0000313" key="10">
    <source>
        <dbReference type="Proteomes" id="UP000063699"/>
    </source>
</evidence>
<reference evidence="9 10" key="1">
    <citation type="submission" date="2015-07" db="EMBL/GenBank/DDBJ databases">
        <title>Genome sequencing of Kibdelosporangium phytohabitans.</title>
        <authorList>
            <person name="Qin S."/>
            <person name="Xing K."/>
        </authorList>
    </citation>
    <scope>NUCLEOTIDE SEQUENCE [LARGE SCALE GENOMIC DNA]</scope>
    <source>
        <strain evidence="9 10">KLBMP1111</strain>
    </source>
</reference>
<name>A0A0N9I4I2_9PSEU</name>
<organism evidence="9 10">
    <name type="scientific">Kibdelosporangium phytohabitans</name>
    <dbReference type="NCBI Taxonomy" id="860235"/>
    <lineage>
        <taxon>Bacteria</taxon>
        <taxon>Bacillati</taxon>
        <taxon>Actinomycetota</taxon>
        <taxon>Actinomycetes</taxon>
        <taxon>Pseudonocardiales</taxon>
        <taxon>Pseudonocardiaceae</taxon>
        <taxon>Kibdelosporangium</taxon>
    </lineage>
</organism>
<dbReference type="Proteomes" id="UP000063699">
    <property type="component" value="Chromosome"/>
</dbReference>
<dbReference type="GO" id="GO:0016705">
    <property type="term" value="F:oxidoreductase activity, acting on paired donors, with incorporation or reduction of molecular oxygen"/>
    <property type="evidence" value="ECO:0007669"/>
    <property type="project" value="InterPro"/>
</dbReference>
<keyword evidence="3 7" id="KW-0479">Metal-binding</keyword>
<evidence type="ECO:0000313" key="9">
    <source>
        <dbReference type="EMBL" id="ALG09517.1"/>
    </source>
</evidence>
<evidence type="ECO:0000256" key="5">
    <source>
        <dbReference type="ARBA" id="ARBA00023004"/>
    </source>
</evidence>
<dbReference type="InterPro" id="IPR001128">
    <property type="entry name" value="Cyt_P450"/>
</dbReference>
<keyword evidence="6 7" id="KW-0503">Monooxygenase</keyword>
<gene>
    <name evidence="9" type="ORF">AOZ06_23745</name>
</gene>
<evidence type="ECO:0000256" key="3">
    <source>
        <dbReference type="ARBA" id="ARBA00022723"/>
    </source>
</evidence>
<dbReference type="InterPro" id="IPR017972">
    <property type="entry name" value="Cyt_P450_CS"/>
</dbReference>
<dbReference type="OrthoDB" id="3664945at2"/>
<dbReference type="AlphaFoldDB" id="A0A0N9I4I2"/>
<dbReference type="STRING" id="860235.AOZ06_23745"/>
<feature type="region of interest" description="Disordered" evidence="8">
    <location>
        <begin position="61"/>
        <end position="85"/>
    </location>
</feature>
<dbReference type="PRINTS" id="PR00359">
    <property type="entry name" value="BP450"/>
</dbReference>
<dbReference type="FunFam" id="1.10.630.10:FF:000018">
    <property type="entry name" value="Cytochrome P450 monooxygenase"/>
    <property type="match status" value="1"/>
</dbReference>
<dbReference type="PANTHER" id="PTHR46696:SF1">
    <property type="entry name" value="CYTOCHROME P450 YJIB-RELATED"/>
    <property type="match status" value="1"/>
</dbReference>
<dbReference type="EMBL" id="CP012752">
    <property type="protein sequence ID" value="ALG09517.1"/>
    <property type="molecule type" value="Genomic_DNA"/>
</dbReference>
<dbReference type="CDD" id="cd11030">
    <property type="entry name" value="CYP105-like"/>
    <property type="match status" value="1"/>
</dbReference>
<evidence type="ECO:0000256" key="1">
    <source>
        <dbReference type="ARBA" id="ARBA00010617"/>
    </source>
</evidence>
<evidence type="ECO:0000256" key="7">
    <source>
        <dbReference type="RuleBase" id="RU000461"/>
    </source>
</evidence>
<dbReference type="PANTHER" id="PTHR46696">
    <property type="entry name" value="P450, PUTATIVE (EUROFUNG)-RELATED"/>
    <property type="match status" value="1"/>
</dbReference>
<dbReference type="GO" id="GO:0005506">
    <property type="term" value="F:iron ion binding"/>
    <property type="evidence" value="ECO:0007669"/>
    <property type="project" value="InterPro"/>
</dbReference>
<dbReference type="KEGG" id="kphy:AOZ06_23745"/>
<evidence type="ECO:0000256" key="4">
    <source>
        <dbReference type="ARBA" id="ARBA00023002"/>
    </source>
</evidence>
<dbReference type="SUPFAM" id="SSF48264">
    <property type="entry name" value="Cytochrome P450"/>
    <property type="match status" value="1"/>
</dbReference>
<dbReference type="GO" id="GO:0004497">
    <property type="term" value="F:monooxygenase activity"/>
    <property type="evidence" value="ECO:0007669"/>
    <property type="project" value="UniProtKB-KW"/>
</dbReference>